<keyword evidence="3" id="KW-1185">Reference proteome</keyword>
<reference evidence="2" key="2">
    <citation type="submission" date="2023-05" db="EMBL/GenBank/DDBJ databases">
        <authorList>
            <person name="Fouks B."/>
        </authorList>
    </citation>
    <scope>NUCLEOTIDE SEQUENCE</scope>
    <source>
        <strain evidence="2">Stay&amp;Tobe</strain>
        <tissue evidence="2">Testes</tissue>
    </source>
</reference>
<sequence>MKWVAVALMCLVVKLASADSQCDLGTGIPYDKEEIEGIGYIVYSSPNLFEQVHNIQVNFTLDDESYDVTYLQTVTDEEHPKYFEATWTITDDKDFREDIPGIPTFDAEYRLLALVRGSYMIFRGCPPAFDEREFTFVVTAEQCPDENVIKEAIDRLAMNFSSFFRDPNVKC</sequence>
<name>A0AAD8EH91_DIPPU</name>
<dbReference type="AlphaFoldDB" id="A0AAD8EH91"/>
<evidence type="ECO:0000313" key="3">
    <source>
        <dbReference type="Proteomes" id="UP001233999"/>
    </source>
</evidence>
<dbReference type="EMBL" id="JASPKZ010004213">
    <property type="protein sequence ID" value="KAJ9590485.1"/>
    <property type="molecule type" value="Genomic_DNA"/>
</dbReference>
<proteinExistence type="predicted"/>
<organism evidence="2 3">
    <name type="scientific">Diploptera punctata</name>
    <name type="common">Pacific beetle cockroach</name>
    <dbReference type="NCBI Taxonomy" id="6984"/>
    <lineage>
        <taxon>Eukaryota</taxon>
        <taxon>Metazoa</taxon>
        <taxon>Ecdysozoa</taxon>
        <taxon>Arthropoda</taxon>
        <taxon>Hexapoda</taxon>
        <taxon>Insecta</taxon>
        <taxon>Pterygota</taxon>
        <taxon>Neoptera</taxon>
        <taxon>Polyneoptera</taxon>
        <taxon>Dictyoptera</taxon>
        <taxon>Blattodea</taxon>
        <taxon>Blaberoidea</taxon>
        <taxon>Blaberidae</taxon>
        <taxon>Diplopterinae</taxon>
        <taxon>Diploptera</taxon>
    </lineage>
</organism>
<evidence type="ECO:0000313" key="2">
    <source>
        <dbReference type="EMBL" id="KAJ9590485.1"/>
    </source>
</evidence>
<dbReference type="InterPro" id="IPR012674">
    <property type="entry name" value="Calycin"/>
</dbReference>
<evidence type="ECO:0000256" key="1">
    <source>
        <dbReference type="SAM" id="SignalP"/>
    </source>
</evidence>
<accession>A0AAD8EH91</accession>
<reference evidence="2" key="1">
    <citation type="journal article" date="2023" name="IScience">
        <title>Live-bearing cockroach genome reveals convergent evolutionary mechanisms linked to viviparity in insects and beyond.</title>
        <authorList>
            <person name="Fouks B."/>
            <person name="Harrison M.C."/>
            <person name="Mikhailova A.A."/>
            <person name="Marchal E."/>
            <person name="English S."/>
            <person name="Carruthers M."/>
            <person name="Jennings E.C."/>
            <person name="Chiamaka E.L."/>
            <person name="Frigard R.A."/>
            <person name="Pippel M."/>
            <person name="Attardo G.M."/>
            <person name="Benoit J.B."/>
            <person name="Bornberg-Bauer E."/>
            <person name="Tobe S.S."/>
        </authorList>
    </citation>
    <scope>NUCLEOTIDE SEQUENCE</scope>
    <source>
        <strain evidence="2">Stay&amp;Tobe</strain>
    </source>
</reference>
<keyword evidence="1" id="KW-0732">Signal</keyword>
<feature type="chain" id="PRO_5042043562" evidence="1">
    <location>
        <begin position="19"/>
        <end position="171"/>
    </location>
</feature>
<gene>
    <name evidence="2" type="ORF">L9F63_016483</name>
</gene>
<protein>
    <submittedName>
        <fullName evidence="2">Uncharacterized protein</fullName>
    </submittedName>
</protein>
<comment type="caution">
    <text evidence="2">The sequence shown here is derived from an EMBL/GenBank/DDBJ whole genome shotgun (WGS) entry which is preliminary data.</text>
</comment>
<dbReference type="SUPFAM" id="SSF50814">
    <property type="entry name" value="Lipocalins"/>
    <property type="match status" value="1"/>
</dbReference>
<dbReference type="Gene3D" id="2.40.128.20">
    <property type="match status" value="1"/>
</dbReference>
<dbReference type="Proteomes" id="UP001233999">
    <property type="component" value="Unassembled WGS sequence"/>
</dbReference>
<feature type="signal peptide" evidence="1">
    <location>
        <begin position="1"/>
        <end position="18"/>
    </location>
</feature>